<evidence type="ECO:0000313" key="3">
    <source>
        <dbReference type="EMBL" id="AON96695.1"/>
    </source>
</evidence>
<feature type="region of interest" description="Disordered" evidence="1">
    <location>
        <begin position="260"/>
        <end position="280"/>
    </location>
</feature>
<keyword evidence="2" id="KW-0812">Transmembrane</keyword>
<feature type="transmembrane region" description="Helical" evidence="2">
    <location>
        <begin position="217"/>
        <end position="238"/>
    </location>
</feature>
<keyword evidence="2" id="KW-0472">Membrane</keyword>
<feature type="transmembrane region" description="Helical" evidence="2">
    <location>
        <begin position="108"/>
        <end position="128"/>
    </location>
</feature>
<dbReference type="RefSeq" id="YP_009282285.1">
    <property type="nucleotide sequence ID" value="NC_031035.1"/>
</dbReference>
<evidence type="ECO:0000256" key="2">
    <source>
        <dbReference type="SAM" id="Phobius"/>
    </source>
</evidence>
<protein>
    <submittedName>
        <fullName evidence="3">Uncharacterized protein</fullName>
    </submittedName>
</protein>
<feature type="transmembrane region" description="Helical" evidence="2">
    <location>
        <begin position="6"/>
        <end position="25"/>
    </location>
</feature>
<reference evidence="3 4" key="1">
    <citation type="submission" date="2016-07" db="EMBL/GenBank/DDBJ databases">
        <authorList>
            <person name="Ahrens W.T."/>
            <person name="Alaniz S.M."/>
            <person name="Alfonso A.J."/>
            <person name="Andrade A.E."/>
            <person name="Blake C.D."/>
            <person name="Denney K.A."/>
            <person name="Edwards N.C."/>
            <person name="Flores L.M."/>
            <person name="Frontera C.D."/>
            <person name="Frontera J.K."/>
            <person name="Goins A.N."/>
            <person name="Harris C.E."/>
            <person name="Hinojosa K.L."/>
            <person name="Long R.M."/>
            <person name="Lopez J.C."/>
            <person name="Miller C.B."/>
            <person name="Mojica J.C."/>
            <person name="Morales C.A."/>
            <person name="Pena M.C."/>
            <person name="Quezada B.E."/>
            <person name="Rincon P.M."/>
            <person name="Robertson S."/>
            <person name="Soto A.J."/>
            <person name="Vasquez A.D."/>
            <person name="Villegas D.K."/>
            <person name="Vulgamore J.L."/>
            <person name="Robertson M."/>
            <person name="Hatherill J.R."/>
            <person name="Dovalina S.A."/>
            <person name="Zhang D."/>
            <person name="Delesalle V.A."/>
            <person name="Garlena R.A."/>
            <person name="Russell D.A."/>
            <person name="Pope W.H."/>
            <person name="Jacobs-Sera D."/>
            <person name="Hendrix R.W."/>
            <person name="Hatfull G.F."/>
        </authorList>
    </citation>
    <scope>NUCLEOTIDE SEQUENCE [LARGE SCALE GENOMIC DNA]</scope>
</reference>
<gene>
    <name evidence="3" type="ORF">SEA_GENGAR_40</name>
</gene>
<keyword evidence="4" id="KW-1185">Reference proteome</keyword>
<keyword evidence="2" id="KW-1133">Transmembrane helix</keyword>
<dbReference type="GeneID" id="29060935"/>
<evidence type="ECO:0000313" key="4">
    <source>
        <dbReference type="Proteomes" id="UP000203815"/>
    </source>
</evidence>
<name>A0A1C9EGS8_9CAUD</name>
<sequence length="280" mass="30800">MTLDLIAAIATRIAVPLLIAAAWYRRRSWSNRWEQPITLHLILLAIGLGAATHLVSIEGPLTDYIYGHCLDTYIGDVATLFGFAVLASTMLTRISTDDDDAQQLVNKLVAPFVTLAPALMLAATIVSAPSPAGRPAALFPATDGWLEVTDAWQAAYWCIFYVSGGTLAAITAWAARIITTDPRSRFGARLWLFAMRCAALACLMGVVNTVTDVNVSWLVWMLSALVSITAAAAGYLSWRRRMQPFRRLLEFTRTTRCERRTFNTSTPHRNREGDEPAPAL</sequence>
<dbReference type="EMBL" id="KX636165">
    <property type="protein sequence ID" value="AON96695.1"/>
    <property type="molecule type" value="Genomic_DNA"/>
</dbReference>
<feature type="transmembrane region" description="Helical" evidence="2">
    <location>
        <begin position="190"/>
        <end position="211"/>
    </location>
</feature>
<accession>A0A1C9EGS8</accession>
<proteinExistence type="predicted"/>
<dbReference type="OrthoDB" id="9635at10239"/>
<evidence type="ECO:0000256" key="1">
    <source>
        <dbReference type="SAM" id="MobiDB-lite"/>
    </source>
</evidence>
<feature type="transmembrane region" description="Helical" evidence="2">
    <location>
        <begin position="77"/>
        <end position="96"/>
    </location>
</feature>
<feature type="transmembrane region" description="Helical" evidence="2">
    <location>
        <begin position="154"/>
        <end position="178"/>
    </location>
</feature>
<organism evidence="3 4">
    <name type="scientific">Mycobacterium phage Gengar</name>
    <dbReference type="NCBI Taxonomy" id="1891963"/>
    <lineage>
        <taxon>Viruses</taxon>
        <taxon>Duplodnaviria</taxon>
        <taxon>Heunggongvirae</taxon>
        <taxon>Uroviricota</taxon>
        <taxon>Caudoviricetes</taxon>
        <taxon>Weiservirinae</taxon>
        <taxon>Kratiovirus</taxon>
        <taxon>Kratiovirus gengar</taxon>
    </lineage>
</organism>
<dbReference type="Proteomes" id="UP000203815">
    <property type="component" value="Segment"/>
</dbReference>
<dbReference type="KEGG" id="vg:29060935"/>
<feature type="transmembrane region" description="Helical" evidence="2">
    <location>
        <begin position="37"/>
        <end position="57"/>
    </location>
</feature>